<gene>
    <name evidence="3" type="ORF">QQX02_09105</name>
</gene>
<keyword evidence="4" id="KW-1185">Reference proteome</keyword>
<dbReference type="PANTHER" id="PTHR43245:SF55">
    <property type="entry name" value="NAD(P)-BINDING DOMAIN-CONTAINING PROTEIN"/>
    <property type="match status" value="1"/>
</dbReference>
<dbReference type="PANTHER" id="PTHR43245">
    <property type="entry name" value="BIFUNCTIONAL POLYMYXIN RESISTANCE PROTEIN ARNA"/>
    <property type="match status" value="1"/>
</dbReference>
<dbReference type="InterPro" id="IPR050177">
    <property type="entry name" value="Lipid_A_modif_metabolic_enz"/>
</dbReference>
<dbReference type="Pfam" id="PF01370">
    <property type="entry name" value="Epimerase"/>
    <property type="match status" value="1"/>
</dbReference>
<protein>
    <submittedName>
        <fullName evidence="3">NAD(P)-dependent oxidoreductase</fullName>
    </submittedName>
</protein>
<dbReference type="Gene3D" id="3.40.50.720">
    <property type="entry name" value="NAD(P)-binding Rossmann-like Domain"/>
    <property type="match status" value="1"/>
</dbReference>
<proteinExistence type="predicted"/>
<evidence type="ECO:0000259" key="2">
    <source>
        <dbReference type="Pfam" id="PF01370"/>
    </source>
</evidence>
<accession>A0ABT8GI16</accession>
<dbReference type="InterPro" id="IPR001509">
    <property type="entry name" value="Epimerase_deHydtase"/>
</dbReference>
<dbReference type="Proteomes" id="UP001172708">
    <property type="component" value="Unassembled WGS sequence"/>
</dbReference>
<dbReference type="RefSeq" id="WP_301142590.1">
    <property type="nucleotide sequence ID" value="NZ_JAUHQA010000001.1"/>
</dbReference>
<evidence type="ECO:0000256" key="1">
    <source>
        <dbReference type="SAM" id="MobiDB-lite"/>
    </source>
</evidence>
<name>A0ABT8GI16_9MICO</name>
<evidence type="ECO:0000313" key="4">
    <source>
        <dbReference type="Proteomes" id="UP001172708"/>
    </source>
</evidence>
<feature type="region of interest" description="Disordered" evidence="1">
    <location>
        <begin position="286"/>
        <end position="307"/>
    </location>
</feature>
<dbReference type="SUPFAM" id="SSF51735">
    <property type="entry name" value="NAD(P)-binding Rossmann-fold domains"/>
    <property type="match status" value="1"/>
</dbReference>
<reference evidence="3" key="1">
    <citation type="submission" date="2023-06" db="EMBL/GenBank/DDBJ databases">
        <title>Egi l300058.</title>
        <authorList>
            <person name="Gao L."/>
            <person name="Fang B.-Z."/>
            <person name="Li W.-J."/>
        </authorList>
    </citation>
    <scope>NUCLEOTIDE SEQUENCE</scope>
    <source>
        <strain evidence="3">EGI L300058</strain>
    </source>
</reference>
<sequence length="307" mass="32365">MKVVVTGGSGRLGRSVVRGLAHAGHAVVVLDRDIDPALPARSVAVDLADREATASALAEAEPDAVIHLAAIAVPFSAPEHELLAINTGLAMSVLDAVLACGCPRLLVASSPTVTGYGAPCGWEPTYLPIDEDHPVAPWNAYALSKATLEAMMAMAARRYGETLRTGAFRPCYVISPEEWSGAVTQQGHTVTERLDDPALSAVALFNYVDARDAADFVLAWLTHDDAPNGATYIVGAVDSLVREPVGEALARLVPSAAAASSALGDRGPVFSSARAERDLGWRASRTWRDELVEPPRGTESERQDSHA</sequence>
<dbReference type="InterPro" id="IPR036291">
    <property type="entry name" value="NAD(P)-bd_dom_sf"/>
</dbReference>
<comment type="caution">
    <text evidence="3">The sequence shown here is derived from an EMBL/GenBank/DDBJ whole genome shotgun (WGS) entry which is preliminary data.</text>
</comment>
<dbReference type="EMBL" id="JAUHQA010000001">
    <property type="protein sequence ID" value="MDN4481077.1"/>
    <property type="molecule type" value="Genomic_DNA"/>
</dbReference>
<evidence type="ECO:0000313" key="3">
    <source>
        <dbReference type="EMBL" id="MDN4481077.1"/>
    </source>
</evidence>
<feature type="domain" description="NAD-dependent epimerase/dehydratase" evidence="2">
    <location>
        <begin position="3"/>
        <end position="235"/>
    </location>
</feature>
<organism evidence="3 4">
    <name type="scientific">Demequina muriae</name>
    <dbReference type="NCBI Taxonomy" id="3051664"/>
    <lineage>
        <taxon>Bacteria</taxon>
        <taxon>Bacillati</taxon>
        <taxon>Actinomycetota</taxon>
        <taxon>Actinomycetes</taxon>
        <taxon>Micrococcales</taxon>
        <taxon>Demequinaceae</taxon>
        <taxon>Demequina</taxon>
    </lineage>
</organism>